<gene>
    <name evidence="1" type="ORF">DES52_116118</name>
</gene>
<reference evidence="1 2" key="1">
    <citation type="submission" date="2018-06" db="EMBL/GenBank/DDBJ databases">
        <title>Genomic Encyclopedia of Type Strains, Phase IV (KMG-IV): sequencing the most valuable type-strain genomes for metagenomic binning, comparative biology and taxonomic classification.</title>
        <authorList>
            <person name="Goeker M."/>
        </authorList>
    </citation>
    <scope>NUCLEOTIDE SEQUENCE [LARGE SCALE GENOMIC DNA]</scope>
    <source>
        <strain evidence="1 2">DSM 18048</strain>
    </source>
</reference>
<proteinExistence type="predicted"/>
<sequence length="404" mass="45981">MCSSSQEPKVGRQVSWGPLWLYREIQRRGSGDYLVVAPSFPLLELKLRPEFMRLFDRQLRLGSYTGSPTKKFTFSEAGSKRTFGDRHDPNTPTQVFFGHAQDADSLESATVKAAWLDEAGQKKFKKASHDAIMRRLAIHRGRVLYTTTPYYIGWLKKELHDRADGTHIDVINFRSVDNPAFSREEYEERRATMPAWKFTMFYDGMFTRPAGLIYDAYDPDTHVVESFPIPENWPCYLGLDFGGVNTAAVKIAHDQDADVYYVYEEYHAGRLTAAGHVNALTAGEPRPFTAYGGAPSEQNWRDEFTQASLTVHQPPVSEVEVGIDRVYALLKTNRLRFFNTLEGLVGNDEHAGDMESYARVLNDEGEPTEAIDEKSTWHRLNALRYICTHLAEPPVEDEPPYSYS</sequence>
<dbReference type="InterPro" id="IPR027417">
    <property type="entry name" value="P-loop_NTPase"/>
</dbReference>
<accession>A0A318S7P4</accession>
<dbReference type="Gene3D" id="3.40.50.300">
    <property type="entry name" value="P-loop containing nucleotide triphosphate hydrolases"/>
    <property type="match status" value="1"/>
</dbReference>
<organism evidence="1 2">
    <name type="scientific">Deinococcus yavapaiensis KR-236</name>
    <dbReference type="NCBI Taxonomy" id="694435"/>
    <lineage>
        <taxon>Bacteria</taxon>
        <taxon>Thermotogati</taxon>
        <taxon>Deinococcota</taxon>
        <taxon>Deinococci</taxon>
        <taxon>Deinococcales</taxon>
        <taxon>Deinococcaceae</taxon>
        <taxon>Deinococcus</taxon>
    </lineage>
</organism>
<evidence type="ECO:0000313" key="2">
    <source>
        <dbReference type="Proteomes" id="UP000248326"/>
    </source>
</evidence>
<dbReference type="Gene3D" id="3.30.420.280">
    <property type="match status" value="1"/>
</dbReference>
<keyword evidence="2" id="KW-1185">Reference proteome</keyword>
<protein>
    <submittedName>
        <fullName evidence="1">Terminase family protein</fullName>
    </submittedName>
</protein>
<name>A0A318S7P4_9DEIO</name>
<dbReference type="AlphaFoldDB" id="A0A318S7P4"/>
<dbReference type="Proteomes" id="UP000248326">
    <property type="component" value="Unassembled WGS sequence"/>
</dbReference>
<evidence type="ECO:0000313" key="1">
    <source>
        <dbReference type="EMBL" id="PYE51051.1"/>
    </source>
</evidence>
<comment type="caution">
    <text evidence="1">The sequence shown here is derived from an EMBL/GenBank/DDBJ whole genome shotgun (WGS) entry which is preliminary data.</text>
</comment>
<dbReference type="EMBL" id="QJSX01000016">
    <property type="protein sequence ID" value="PYE51051.1"/>
    <property type="molecule type" value="Genomic_DNA"/>
</dbReference>